<accession>A0A7R8WXY3</accession>
<feature type="chain" id="PRO_5036402373" evidence="3">
    <location>
        <begin position="20"/>
        <end position="372"/>
    </location>
</feature>
<organism evidence="4">
    <name type="scientific">Darwinula stevensoni</name>
    <dbReference type="NCBI Taxonomy" id="69355"/>
    <lineage>
        <taxon>Eukaryota</taxon>
        <taxon>Metazoa</taxon>
        <taxon>Ecdysozoa</taxon>
        <taxon>Arthropoda</taxon>
        <taxon>Crustacea</taxon>
        <taxon>Oligostraca</taxon>
        <taxon>Ostracoda</taxon>
        <taxon>Podocopa</taxon>
        <taxon>Podocopida</taxon>
        <taxon>Darwinulocopina</taxon>
        <taxon>Darwinuloidea</taxon>
        <taxon>Darwinulidae</taxon>
        <taxon>Darwinula</taxon>
    </lineage>
</organism>
<name>A0A7R8WXY3_9CRUS</name>
<dbReference type="SMART" id="SM00718">
    <property type="entry name" value="DM4_12"/>
    <property type="match status" value="1"/>
</dbReference>
<keyword evidence="2" id="KW-1133">Transmembrane helix</keyword>
<dbReference type="InterPro" id="IPR006631">
    <property type="entry name" value="DM4_12"/>
</dbReference>
<feature type="transmembrane region" description="Helical" evidence="2">
    <location>
        <begin position="167"/>
        <end position="192"/>
    </location>
</feature>
<evidence type="ECO:0000256" key="2">
    <source>
        <dbReference type="SAM" id="Phobius"/>
    </source>
</evidence>
<reference evidence="4" key="1">
    <citation type="submission" date="2020-11" db="EMBL/GenBank/DDBJ databases">
        <authorList>
            <person name="Tran Van P."/>
        </authorList>
    </citation>
    <scope>NUCLEOTIDE SEQUENCE</scope>
</reference>
<feature type="compositionally biased region" description="Low complexity" evidence="1">
    <location>
        <begin position="31"/>
        <end position="44"/>
    </location>
</feature>
<evidence type="ECO:0000256" key="1">
    <source>
        <dbReference type="SAM" id="MobiDB-lite"/>
    </source>
</evidence>
<evidence type="ECO:0000313" key="5">
    <source>
        <dbReference type="Proteomes" id="UP000677054"/>
    </source>
</evidence>
<keyword evidence="2" id="KW-0812">Transmembrane</keyword>
<evidence type="ECO:0000313" key="4">
    <source>
        <dbReference type="EMBL" id="CAD7239991.1"/>
    </source>
</evidence>
<dbReference type="EMBL" id="CAJPEV010000002">
    <property type="protein sequence ID" value="CAG0878505.1"/>
    <property type="molecule type" value="Genomic_DNA"/>
</dbReference>
<evidence type="ECO:0000256" key="3">
    <source>
        <dbReference type="SAM" id="SignalP"/>
    </source>
</evidence>
<keyword evidence="2" id="KW-0472">Membrane</keyword>
<feature type="compositionally biased region" description="Basic residues" evidence="1">
    <location>
        <begin position="77"/>
        <end position="94"/>
    </location>
</feature>
<feature type="signal peptide" evidence="3">
    <location>
        <begin position="1"/>
        <end position="19"/>
    </location>
</feature>
<dbReference type="AlphaFoldDB" id="A0A7R8WXY3"/>
<keyword evidence="3" id="KW-0732">Signal</keyword>
<dbReference type="Pfam" id="PF07841">
    <property type="entry name" value="DM4_12"/>
    <property type="match status" value="1"/>
</dbReference>
<sequence length="372" mass="40584">MKLLLSVGACAALLALVACATTEGKKEPSKKSSSLATSSSQQTAYYADDRSDGYSDYPASPGEGYDSDYYRQAQPQQKRRKGNRRRSDSKRRQSGARPSADYYYDDAGGAGGGAGAAAAGGPYYEDYDYSDSNNANSPGVFSSMATRVRRFFSGIDDMVARLDRTSLAIGAASAFALGIAAAMGTLGAGVAVAGRKLATRYQVDWDRLTDYHSWDLIRKALELAEIDGEVCQKKAVCELESRVGRSNILAFFVARTFSPKIPGMKNYEDAMRTGLDGHSCSVVYADCSTDVLEAMRSLSWQHFVPNPEQVRRFGEAVQESVSLKDFGSPYDFGEMKNMIESVDLRKYGIPFQGKAITDYAKARMIDLGRKFL</sequence>
<protein>
    <submittedName>
        <fullName evidence="4">Uncharacterized protein</fullName>
    </submittedName>
</protein>
<dbReference type="Proteomes" id="UP000677054">
    <property type="component" value="Unassembled WGS sequence"/>
</dbReference>
<gene>
    <name evidence="4" type="ORF">DSTB1V02_LOCUS30</name>
</gene>
<dbReference type="PROSITE" id="PS51257">
    <property type="entry name" value="PROKAR_LIPOPROTEIN"/>
    <property type="match status" value="1"/>
</dbReference>
<dbReference type="EMBL" id="LR899519">
    <property type="protein sequence ID" value="CAD7239991.1"/>
    <property type="molecule type" value="Genomic_DNA"/>
</dbReference>
<feature type="region of interest" description="Disordered" evidence="1">
    <location>
        <begin position="23"/>
        <end position="103"/>
    </location>
</feature>
<keyword evidence="5" id="KW-1185">Reference proteome</keyword>
<proteinExistence type="predicted"/>